<keyword evidence="5" id="KW-0326">Glycosidase</keyword>
<dbReference type="Gene3D" id="2.60.40.10">
    <property type="entry name" value="Immunoglobulins"/>
    <property type="match status" value="1"/>
</dbReference>
<dbReference type="GO" id="GO:0004567">
    <property type="term" value="F:beta-mannosidase activity"/>
    <property type="evidence" value="ECO:0007669"/>
    <property type="project" value="UniProtKB-EC"/>
</dbReference>
<dbReference type="SUPFAM" id="SSF51445">
    <property type="entry name" value="(Trans)glycosidases"/>
    <property type="match status" value="1"/>
</dbReference>
<evidence type="ECO:0000313" key="8">
    <source>
        <dbReference type="EMBL" id="AWB48214.1"/>
    </source>
</evidence>
<accession>A0A2S0UK67</accession>
<dbReference type="RefSeq" id="WP_108435033.1">
    <property type="nucleotide sequence ID" value="NZ_CP028918.1"/>
</dbReference>
<dbReference type="Gene3D" id="2.60.120.260">
    <property type="entry name" value="Galactose-binding domain-like"/>
    <property type="match status" value="1"/>
</dbReference>
<sequence>MDMRDLGGEWSLTDGAVTVPFMVPGDGVTALHRAGVIADPYVGRNEYGSRWVAGRDWVARRTFDHAGGAAALVIEGLDTVAEVRLNGVLVLKAANAFRRWRVCSGAALRQGENEISVTFRSSVAEAAQRQAAQPFFVPWHEGNCPIPNGNMLRKPQCDFGWDWNVALAPFGIWGRIGIEPCGPRIADVVVVQRHGVGVAEVAVEVRAEGVAEGEVVTAALCGVTGAGTIAGGVARVVLAIAEPVLWWPAGLGAQVLHDLVVTAGAARAVRRVGLRDMALLSEPDAAGRSFGFRVNGQAVFARGANWIPADALAGRITVEGVRDLLQSAVDANMNMIRVWGGGRYEPDWFYDLCDEMGLMVWQDFMFACHLYPSTPEFLAEVDAEVRDVVARINHHACIALWCGDNELVGALGWFEASRKDRDRYLVSYDRLNRTVEAALKAVLPDAAWWPSSPSAGPLAFGDAWHDDSSGDMHFWSVWHEGRDFDHYREVRPRFCSEFGFQSYPSMQVIRRFAEPSDFNIAAPVMESHQKNAGGNARIAETMFRYFRFPVDFASFVYLSQVQQGLAIKTAVTAWRGIKPQCQGTLYWQLNDTWPVCSWSSLDHGGGWKLLHHMAKGFYAPVTVVCIPQGEALVLRGVNDGRDAVRLRVTARAAAMDGTVRDLGAGEGVVPVDRAVDLCRVVRGDLRAEEVLVFDWEGDAAGSDVFAPLPWKAYDLRPSGVTLAVSGGAGDWRLRLEVAALAPFVAVEADVAGRFSANAVTMVPGVPVEIGFDCDPGVVPEFVLRDLHAATYGPGAG</sequence>
<evidence type="ECO:0000256" key="2">
    <source>
        <dbReference type="ARBA" id="ARBA00012754"/>
    </source>
</evidence>
<dbReference type="InterPro" id="IPR008979">
    <property type="entry name" value="Galactose-bd-like_sf"/>
</dbReference>
<feature type="domain" description="Beta-mannosidase-like galactose-binding" evidence="7">
    <location>
        <begin position="10"/>
        <end position="173"/>
    </location>
</feature>
<dbReference type="AlphaFoldDB" id="A0A2S0UK67"/>
<dbReference type="Gene3D" id="3.20.20.80">
    <property type="entry name" value="Glycosidases"/>
    <property type="match status" value="1"/>
</dbReference>
<reference evidence="8 9" key="1">
    <citation type="submission" date="2018-04" db="EMBL/GenBank/DDBJ databases">
        <title>Genome sequencing of Gemmobacter.</title>
        <authorList>
            <person name="Yi H."/>
            <person name="Baek M.-G."/>
        </authorList>
    </citation>
    <scope>NUCLEOTIDE SEQUENCE [LARGE SCALE GENOMIC DNA]</scope>
    <source>
        <strain evidence="8 9">HYN0069</strain>
    </source>
</reference>
<comment type="catalytic activity">
    <reaction evidence="1">
        <text>Hydrolysis of terminal, non-reducing beta-D-mannose residues in beta-D-mannosides.</text>
        <dbReference type="EC" id="3.2.1.25"/>
    </reaction>
</comment>
<evidence type="ECO:0000256" key="1">
    <source>
        <dbReference type="ARBA" id="ARBA00000829"/>
    </source>
</evidence>
<dbReference type="InterPro" id="IPR013783">
    <property type="entry name" value="Ig-like_fold"/>
</dbReference>
<dbReference type="PANTHER" id="PTHR43730">
    <property type="entry name" value="BETA-MANNOSIDASE"/>
    <property type="match status" value="1"/>
</dbReference>
<organism evidence="8 9">
    <name type="scientific">Paragemmobacter aquarius</name>
    <dbReference type="NCBI Taxonomy" id="2169400"/>
    <lineage>
        <taxon>Bacteria</taxon>
        <taxon>Pseudomonadati</taxon>
        <taxon>Pseudomonadota</taxon>
        <taxon>Alphaproteobacteria</taxon>
        <taxon>Rhodobacterales</taxon>
        <taxon>Paracoccaceae</taxon>
        <taxon>Paragemmobacter</taxon>
    </lineage>
</organism>
<dbReference type="InterPro" id="IPR050887">
    <property type="entry name" value="Beta-mannosidase_GH2"/>
</dbReference>
<protein>
    <recommendedName>
        <fullName evidence="2">beta-mannosidase</fullName>
        <ecNumber evidence="2">3.2.1.25</ecNumber>
    </recommendedName>
</protein>
<evidence type="ECO:0000259" key="7">
    <source>
        <dbReference type="Pfam" id="PF22666"/>
    </source>
</evidence>
<gene>
    <name evidence="8" type="ORF">HYN69_06560</name>
</gene>
<evidence type="ECO:0000256" key="3">
    <source>
        <dbReference type="ARBA" id="ARBA00022801"/>
    </source>
</evidence>
<evidence type="ECO:0000256" key="5">
    <source>
        <dbReference type="ARBA" id="ARBA00023295"/>
    </source>
</evidence>
<dbReference type="FunFam" id="3.20.20.80:FF:000050">
    <property type="entry name" value="Beta-mannosidase B"/>
    <property type="match status" value="1"/>
</dbReference>
<dbReference type="GO" id="GO:0006516">
    <property type="term" value="P:glycoprotein catabolic process"/>
    <property type="evidence" value="ECO:0007669"/>
    <property type="project" value="TreeGrafter"/>
</dbReference>
<dbReference type="KEGG" id="geh:HYN69_06560"/>
<dbReference type="InterPro" id="IPR036156">
    <property type="entry name" value="Beta-gal/glucu_dom_sf"/>
</dbReference>
<feature type="domain" description="Beta-mannosidase Ig-fold" evidence="6">
    <location>
        <begin position="716"/>
        <end position="786"/>
    </location>
</feature>
<dbReference type="SUPFAM" id="SSF49785">
    <property type="entry name" value="Galactose-binding domain-like"/>
    <property type="match status" value="1"/>
</dbReference>
<dbReference type="EMBL" id="CP028918">
    <property type="protein sequence ID" value="AWB48214.1"/>
    <property type="molecule type" value="Genomic_DNA"/>
</dbReference>
<keyword evidence="3" id="KW-0378">Hydrolase</keyword>
<evidence type="ECO:0000259" key="6">
    <source>
        <dbReference type="Pfam" id="PF17753"/>
    </source>
</evidence>
<proteinExistence type="predicted"/>
<name>A0A2S0UK67_9RHOB</name>
<dbReference type="InterPro" id="IPR054593">
    <property type="entry name" value="Beta-mannosidase-like_N2"/>
</dbReference>
<evidence type="ECO:0000256" key="4">
    <source>
        <dbReference type="ARBA" id="ARBA00023180"/>
    </source>
</evidence>
<dbReference type="InterPro" id="IPR017853">
    <property type="entry name" value="GH"/>
</dbReference>
<keyword evidence="4" id="KW-0325">Glycoprotein</keyword>
<dbReference type="Proteomes" id="UP000244496">
    <property type="component" value="Chromosome"/>
</dbReference>
<dbReference type="Pfam" id="PF17753">
    <property type="entry name" value="Ig_mannosidase"/>
    <property type="match status" value="1"/>
</dbReference>
<dbReference type="Pfam" id="PF22666">
    <property type="entry name" value="Glyco_hydro_2_N2"/>
    <property type="match status" value="1"/>
</dbReference>
<dbReference type="SUPFAM" id="SSF49303">
    <property type="entry name" value="beta-Galactosidase/glucuronidase domain"/>
    <property type="match status" value="1"/>
</dbReference>
<dbReference type="InterPro" id="IPR041625">
    <property type="entry name" value="Beta-mannosidase_Ig"/>
</dbReference>
<keyword evidence="9" id="KW-1185">Reference proteome</keyword>
<evidence type="ECO:0000313" key="9">
    <source>
        <dbReference type="Proteomes" id="UP000244496"/>
    </source>
</evidence>
<dbReference type="PANTHER" id="PTHR43730:SF1">
    <property type="entry name" value="BETA-MANNOSIDASE"/>
    <property type="match status" value="1"/>
</dbReference>
<dbReference type="EC" id="3.2.1.25" evidence="2"/>